<keyword evidence="2" id="KW-1185">Reference proteome</keyword>
<dbReference type="EMBL" id="BMAT01014017">
    <property type="protein sequence ID" value="GFS25034.1"/>
    <property type="molecule type" value="Genomic_DNA"/>
</dbReference>
<comment type="caution">
    <text evidence="1">The sequence shown here is derived from an EMBL/GenBank/DDBJ whole genome shotgun (WGS) entry which is preliminary data.</text>
</comment>
<name>A0AAV4JQJ1_9GAST</name>
<organism evidence="1 2">
    <name type="scientific">Elysia marginata</name>
    <dbReference type="NCBI Taxonomy" id="1093978"/>
    <lineage>
        <taxon>Eukaryota</taxon>
        <taxon>Metazoa</taxon>
        <taxon>Spiralia</taxon>
        <taxon>Lophotrochozoa</taxon>
        <taxon>Mollusca</taxon>
        <taxon>Gastropoda</taxon>
        <taxon>Heterobranchia</taxon>
        <taxon>Euthyneura</taxon>
        <taxon>Panpulmonata</taxon>
        <taxon>Sacoglossa</taxon>
        <taxon>Placobranchoidea</taxon>
        <taxon>Plakobranchidae</taxon>
        <taxon>Elysia</taxon>
    </lineage>
</organism>
<evidence type="ECO:0000313" key="1">
    <source>
        <dbReference type="EMBL" id="GFS25034.1"/>
    </source>
</evidence>
<reference evidence="1 2" key="1">
    <citation type="journal article" date="2021" name="Elife">
        <title>Chloroplast acquisition without the gene transfer in kleptoplastic sea slugs, Plakobranchus ocellatus.</title>
        <authorList>
            <person name="Maeda T."/>
            <person name="Takahashi S."/>
            <person name="Yoshida T."/>
            <person name="Shimamura S."/>
            <person name="Takaki Y."/>
            <person name="Nagai Y."/>
            <person name="Toyoda A."/>
            <person name="Suzuki Y."/>
            <person name="Arimoto A."/>
            <person name="Ishii H."/>
            <person name="Satoh N."/>
            <person name="Nishiyama T."/>
            <person name="Hasebe M."/>
            <person name="Maruyama T."/>
            <person name="Minagawa J."/>
            <person name="Obokata J."/>
            <person name="Shigenobu S."/>
        </authorList>
    </citation>
    <scope>NUCLEOTIDE SEQUENCE [LARGE SCALE GENOMIC DNA]</scope>
</reference>
<accession>A0AAV4JQJ1</accession>
<protein>
    <submittedName>
        <fullName evidence="1">Uncharacterized protein</fullName>
    </submittedName>
</protein>
<dbReference type="AlphaFoldDB" id="A0AAV4JQJ1"/>
<dbReference type="Proteomes" id="UP000762676">
    <property type="component" value="Unassembled WGS sequence"/>
</dbReference>
<gene>
    <name evidence="1" type="ORF">ElyMa_007017400</name>
</gene>
<proteinExistence type="predicted"/>
<evidence type="ECO:0000313" key="2">
    <source>
        <dbReference type="Proteomes" id="UP000762676"/>
    </source>
</evidence>
<sequence>MDGFCNSVLKNRYIIELALSFQLLKISIRSCKSVLWTVEKRYNEERAYFKDLQDMLHQHNRYISELRCTYDVARNSYDSYVIIISENARPCGEQKEDTIHLGSNDIVVLMPNNPV</sequence>